<keyword evidence="3" id="KW-1185">Reference proteome</keyword>
<sequence length="319" mass="35116">MSSKAGRKEFTREVFAWLGRICADRSLPAAAFRLAFAISQYFNFETCTSEAWPGQATLATAIGSDDPRNVRRLAGQLVAAGYLSIEEHRGRHQTNVYRMENRTALPGFSGQKTGQQRPVIRRENRTAVAEKPDNPGRKTGQNPPENRTGLSYNLSNELPKELPKELSNSARERARRDDHDGELFADQIEQLATGRPTSAKRRTKQAGDGQTDEAFAEFWSIYPRHIAKANAARAFTAALKAGTDPGEIIAGAQRYAAERAGQEERYTAHPATWIRGQRWLDDPTPRGGRQHGHRPDRAAGVMAALDIAAGGFGGDDDGF</sequence>
<dbReference type="AlphaFoldDB" id="A0A327KQK1"/>
<dbReference type="OrthoDB" id="8243486at2"/>
<feature type="compositionally biased region" description="Basic and acidic residues" evidence="1">
    <location>
        <begin position="158"/>
        <end position="179"/>
    </location>
</feature>
<gene>
    <name evidence="2" type="ORF">CH338_05335</name>
</gene>
<dbReference type="Proteomes" id="UP000248863">
    <property type="component" value="Unassembled WGS sequence"/>
</dbReference>
<evidence type="ECO:0000256" key="1">
    <source>
        <dbReference type="SAM" id="MobiDB-lite"/>
    </source>
</evidence>
<reference evidence="2 3" key="1">
    <citation type="submission" date="2017-07" db="EMBL/GenBank/DDBJ databases">
        <title>Draft Genome Sequences of Select Purple Nonsulfur Bacteria.</title>
        <authorList>
            <person name="Lasarre B."/>
            <person name="Mckinlay J.B."/>
        </authorList>
    </citation>
    <scope>NUCLEOTIDE SEQUENCE [LARGE SCALE GENOMIC DNA]</scope>
    <source>
        <strain evidence="2 3">DSM 11907</strain>
    </source>
</reference>
<dbReference type="RefSeq" id="WP_111356085.1">
    <property type="nucleotide sequence ID" value="NZ_NHSK01000156.1"/>
</dbReference>
<evidence type="ECO:0000313" key="3">
    <source>
        <dbReference type="Proteomes" id="UP000248863"/>
    </source>
</evidence>
<organism evidence="2 3">
    <name type="scientific">Rhodoplanes elegans</name>
    <dbReference type="NCBI Taxonomy" id="29408"/>
    <lineage>
        <taxon>Bacteria</taxon>
        <taxon>Pseudomonadati</taxon>
        <taxon>Pseudomonadota</taxon>
        <taxon>Alphaproteobacteria</taxon>
        <taxon>Hyphomicrobiales</taxon>
        <taxon>Nitrobacteraceae</taxon>
        <taxon>Rhodoplanes</taxon>
    </lineage>
</organism>
<name>A0A327KQK1_9BRAD</name>
<evidence type="ECO:0000313" key="2">
    <source>
        <dbReference type="EMBL" id="RAI40711.1"/>
    </source>
</evidence>
<accession>A0A327KQK1</accession>
<proteinExistence type="predicted"/>
<evidence type="ECO:0008006" key="4">
    <source>
        <dbReference type="Google" id="ProtNLM"/>
    </source>
</evidence>
<feature type="compositionally biased region" description="Polar residues" evidence="1">
    <location>
        <begin position="139"/>
        <end position="156"/>
    </location>
</feature>
<feature type="region of interest" description="Disordered" evidence="1">
    <location>
        <begin position="125"/>
        <end position="179"/>
    </location>
</feature>
<protein>
    <recommendedName>
        <fullName evidence="4">Helix-turn-helix domain-containing protein</fullName>
    </recommendedName>
</protein>
<feature type="compositionally biased region" description="Basic and acidic residues" evidence="1">
    <location>
        <begin position="125"/>
        <end position="136"/>
    </location>
</feature>
<comment type="caution">
    <text evidence="2">The sequence shown here is derived from an EMBL/GenBank/DDBJ whole genome shotgun (WGS) entry which is preliminary data.</text>
</comment>
<dbReference type="EMBL" id="NPEU01000034">
    <property type="protein sequence ID" value="RAI40711.1"/>
    <property type="molecule type" value="Genomic_DNA"/>
</dbReference>